<feature type="coiled-coil region" evidence="1">
    <location>
        <begin position="427"/>
        <end position="454"/>
    </location>
</feature>
<organism evidence="3 4">
    <name type="scientific">Paragonimus heterotremus</name>
    <dbReference type="NCBI Taxonomy" id="100268"/>
    <lineage>
        <taxon>Eukaryota</taxon>
        <taxon>Metazoa</taxon>
        <taxon>Spiralia</taxon>
        <taxon>Lophotrochozoa</taxon>
        <taxon>Platyhelminthes</taxon>
        <taxon>Trematoda</taxon>
        <taxon>Digenea</taxon>
        <taxon>Plagiorchiida</taxon>
        <taxon>Troglotremata</taxon>
        <taxon>Troglotrematidae</taxon>
        <taxon>Paragonimus</taxon>
    </lineage>
</organism>
<dbReference type="OrthoDB" id="2444812at2759"/>
<feature type="compositionally biased region" description="Polar residues" evidence="2">
    <location>
        <begin position="385"/>
        <end position="400"/>
    </location>
</feature>
<dbReference type="PANTHER" id="PTHR46697:SF1">
    <property type="entry name" value="FORMIN-BINDING PROTEIN 4"/>
    <property type="match status" value="1"/>
</dbReference>
<feature type="region of interest" description="Disordered" evidence="2">
    <location>
        <begin position="380"/>
        <end position="404"/>
    </location>
</feature>
<evidence type="ECO:0000313" key="3">
    <source>
        <dbReference type="EMBL" id="KAF5398386.1"/>
    </source>
</evidence>
<dbReference type="AlphaFoldDB" id="A0A8J4T6A5"/>
<accession>A0A8J4T6A5</accession>
<evidence type="ECO:0000313" key="4">
    <source>
        <dbReference type="Proteomes" id="UP000748531"/>
    </source>
</evidence>
<dbReference type="EMBL" id="LUCH01005058">
    <property type="protein sequence ID" value="KAF5398386.1"/>
    <property type="molecule type" value="Genomic_DNA"/>
</dbReference>
<protein>
    <submittedName>
        <fullName evidence="3">Uncharacterized protein</fullName>
    </submittedName>
</protein>
<proteinExistence type="predicted"/>
<reference evidence="3" key="1">
    <citation type="submission" date="2019-05" db="EMBL/GenBank/DDBJ databases">
        <title>Annotation for the trematode Paragonimus heterotremus.</title>
        <authorList>
            <person name="Choi Y.-J."/>
        </authorList>
    </citation>
    <scope>NUCLEOTIDE SEQUENCE</scope>
    <source>
        <strain evidence="3">LC</strain>
    </source>
</reference>
<name>A0A8J4T6A5_9TREM</name>
<dbReference type="PANTHER" id="PTHR46697">
    <property type="entry name" value="FORMIN-BINDING PROTEIN 4"/>
    <property type="match status" value="1"/>
</dbReference>
<comment type="caution">
    <text evidence="3">The sequence shown here is derived from an EMBL/GenBank/DDBJ whole genome shotgun (WGS) entry which is preliminary data.</text>
</comment>
<keyword evidence="1" id="KW-0175">Coiled coil</keyword>
<feature type="compositionally biased region" description="Polar residues" evidence="2">
    <location>
        <begin position="104"/>
        <end position="114"/>
    </location>
</feature>
<feature type="region of interest" description="Disordered" evidence="2">
    <location>
        <begin position="137"/>
        <end position="235"/>
    </location>
</feature>
<dbReference type="InterPro" id="IPR053076">
    <property type="entry name" value="WW_domain_protein"/>
</dbReference>
<dbReference type="Proteomes" id="UP000748531">
    <property type="component" value="Unassembled WGS sequence"/>
</dbReference>
<evidence type="ECO:0000256" key="2">
    <source>
        <dbReference type="SAM" id="MobiDB-lite"/>
    </source>
</evidence>
<feature type="compositionally biased region" description="Polar residues" evidence="2">
    <location>
        <begin position="173"/>
        <end position="198"/>
    </location>
</feature>
<feature type="compositionally biased region" description="Basic residues" evidence="2">
    <location>
        <begin position="94"/>
        <end position="103"/>
    </location>
</feature>
<feature type="region of interest" description="Disordered" evidence="2">
    <location>
        <begin position="86"/>
        <end position="114"/>
    </location>
</feature>
<gene>
    <name evidence="3" type="ORF">PHET_08622</name>
</gene>
<sequence length="466" mass="52294">MTVLQESLGLHLKLKDFLAEVDAISVFCRQPVTSAPVCEWTVQVNPLTQLPIYRHINSGETQTEMPDEYKRYLSEFDEYLQMQESPSIRNKAQSVRRKRKHSSGRQTSLCKSKQSVATKTIPEIGCNEYSGVPGIISYSDSSEDEDALHPDDLSPRLVGTASQQCVPEKNVSRDTSPQPVSDRGNNSIGSKLSHSFQPDTVLVDPVIPSTKSDSQHDPESAPPNPLDTKESSMLNKTKRKQNLFKKAEAMMNKLSSGRIDLSNIGPLSVLFLQLATRFEDWQSGMLPTDKFAQLLKQMKTEMLNYMVSDVSFSWRCHWSWKSKRLYKTYLPCTGQLESAQEIRPAGHTDVITVDENQETTSTDCRTSICAEEARVKLVDYESPKKTNSQLNDDPTPSCTPNHCVASPHHPLTNCNGQSADDIRRRRAEHLNAQLAEFELACQQLERELNASHHDLLDPSNQKDGAS</sequence>
<evidence type="ECO:0000256" key="1">
    <source>
        <dbReference type="SAM" id="Coils"/>
    </source>
</evidence>
<keyword evidence="4" id="KW-1185">Reference proteome</keyword>